<dbReference type="InterPro" id="IPR006314">
    <property type="entry name" value="Dyp_peroxidase"/>
</dbReference>
<dbReference type="Proteomes" id="UP000584824">
    <property type="component" value="Unassembled WGS sequence"/>
</dbReference>
<proteinExistence type="inferred from homology"/>
<evidence type="ECO:0000259" key="16">
    <source>
        <dbReference type="Pfam" id="PF04261"/>
    </source>
</evidence>
<feature type="binding site" evidence="13">
    <location>
        <begin position="245"/>
        <end position="247"/>
    </location>
    <ligand>
        <name>heme b</name>
        <dbReference type="ChEBI" id="CHEBI:60344"/>
    </ligand>
</feature>
<sequence>MSRDRLADASASVDENRRQVLKGLGLAAFGCPFAGAAAQAATAPARHMTDAPVANVASAEDRVPFFGKHQAGITTPRPANGMIAAFDVIAETPDDLEALLKLITNRIAFLTEGGTLPELDPRLPPADSGIVGPVVKPDALTITVSLGSSLFDGREWLKPLKPRHLSRMKKFPNDALDAALCHGDITIQICANTQDTTIHALRDIIKNTSRHLTLKWKQEGNVPVILPPLGGVAESARNYLGFRDGTANPDSGDEAVMERVVWVGAGRGEPEWAVGGAYQAVRIIRNFVERWDRTPLKEQERIFGRTKMGGAPLDKPEAGEFATPDYAADPEGKLTPLDSHIRLANDRTPAAAENTILRRPFNYSNGVTKSGQLDQGLLFICYQGDLEKGFITVQRRLDGEPLEEYIKPIGGGYFYTLPGVRDASDYLGSTLIAAVRKAP</sequence>
<evidence type="ECO:0000256" key="2">
    <source>
        <dbReference type="ARBA" id="ARBA00005365"/>
    </source>
</evidence>
<dbReference type="RefSeq" id="WP_183788832.1">
    <property type="nucleotide sequence ID" value="NZ_JACIDU010000001.1"/>
</dbReference>
<feature type="domain" description="Dyp-type peroxidase N-terminal" evidence="16">
    <location>
        <begin position="70"/>
        <end position="220"/>
    </location>
</feature>
<protein>
    <recommendedName>
        <fullName evidence="10 15">Deferrochelatase</fullName>
        <ecNumber evidence="15">1.11.1.-</ecNumber>
    </recommendedName>
    <alternativeName>
        <fullName evidence="11 15">Peroxidase EfeB</fullName>
    </alternativeName>
</protein>
<feature type="domain" description="Dyp-type peroxidase C-terminal" evidence="17">
    <location>
        <begin position="236"/>
        <end position="420"/>
    </location>
</feature>
<feature type="binding site" evidence="13">
    <location>
        <position position="358"/>
    </location>
    <ligand>
        <name>heme b</name>
        <dbReference type="ChEBI" id="CHEBI:60344"/>
    </ligand>
</feature>
<dbReference type="GO" id="GO:0020037">
    <property type="term" value="F:heme binding"/>
    <property type="evidence" value="ECO:0007669"/>
    <property type="project" value="InterPro"/>
</dbReference>
<dbReference type="NCBIfam" id="TIGR01412">
    <property type="entry name" value="tat_substr_1"/>
    <property type="match status" value="1"/>
</dbReference>
<keyword evidence="3 15" id="KW-0575">Peroxidase</keyword>
<dbReference type="PROSITE" id="PS51318">
    <property type="entry name" value="TAT"/>
    <property type="match status" value="1"/>
</dbReference>
<evidence type="ECO:0000256" key="10">
    <source>
        <dbReference type="ARBA" id="ARBA00033771"/>
    </source>
</evidence>
<dbReference type="InterPro" id="IPR006311">
    <property type="entry name" value="TAT_signal"/>
</dbReference>
<evidence type="ECO:0000313" key="18">
    <source>
        <dbReference type="EMBL" id="MBB4101869.1"/>
    </source>
</evidence>
<comment type="similarity">
    <text evidence="2">Belongs to the DyP-type peroxidase family. EfeB subfamily.</text>
</comment>
<dbReference type="InterPro" id="IPR048328">
    <property type="entry name" value="Dyp_perox_C"/>
</dbReference>
<dbReference type="EC" id="1.11.1.-" evidence="15"/>
<evidence type="ECO:0000256" key="13">
    <source>
        <dbReference type="PIRSR" id="PIRSR606313-1"/>
    </source>
</evidence>
<dbReference type="InterPro" id="IPR011008">
    <property type="entry name" value="Dimeric_a/b-barrel"/>
</dbReference>
<keyword evidence="9" id="KW-0456">Lyase</keyword>
<dbReference type="PANTHER" id="PTHR30521">
    <property type="entry name" value="DEFERROCHELATASE/PEROXIDASE"/>
    <property type="match status" value="1"/>
</dbReference>
<evidence type="ECO:0000259" key="17">
    <source>
        <dbReference type="Pfam" id="PF20628"/>
    </source>
</evidence>
<evidence type="ECO:0000256" key="3">
    <source>
        <dbReference type="ARBA" id="ARBA00022559"/>
    </source>
</evidence>
<comment type="cofactor">
    <cofactor evidence="13 15">
        <name>heme b</name>
        <dbReference type="ChEBI" id="CHEBI:60344"/>
    </cofactor>
    <text evidence="13 15">Binds 1 heme b (iron(II)-protoporphyrin IX) group non-covalently per subunit.</text>
</comment>
<feature type="binding site" evidence="13">
    <location>
        <position position="340"/>
    </location>
    <ligand>
        <name>heme b</name>
        <dbReference type="ChEBI" id="CHEBI:60344"/>
    </ligand>
</feature>
<keyword evidence="7 15" id="KW-0560">Oxidoreductase</keyword>
<comment type="catalytic activity">
    <reaction evidence="12">
        <text>heme b + 2 H(+) = protoporphyrin IX + Fe(2+)</text>
        <dbReference type="Rhea" id="RHEA:22584"/>
        <dbReference type="ChEBI" id="CHEBI:15378"/>
        <dbReference type="ChEBI" id="CHEBI:29033"/>
        <dbReference type="ChEBI" id="CHEBI:57306"/>
        <dbReference type="ChEBI" id="CHEBI:60344"/>
        <dbReference type="EC" id="4.98.1.1"/>
    </reaction>
    <physiologicalReaction direction="left-to-right" evidence="12">
        <dbReference type="Rhea" id="RHEA:22585"/>
    </physiologicalReaction>
</comment>
<evidence type="ECO:0000256" key="14">
    <source>
        <dbReference type="PIRSR" id="PIRSR606313-2"/>
    </source>
</evidence>
<evidence type="ECO:0000313" key="19">
    <source>
        <dbReference type="Proteomes" id="UP000584824"/>
    </source>
</evidence>
<reference evidence="18 19" key="1">
    <citation type="submission" date="2020-08" db="EMBL/GenBank/DDBJ databases">
        <title>Genomic Encyclopedia of Type Strains, Phase IV (KMG-IV): sequencing the most valuable type-strain genomes for metagenomic binning, comparative biology and taxonomic classification.</title>
        <authorList>
            <person name="Goeker M."/>
        </authorList>
    </citation>
    <scope>NUCLEOTIDE SEQUENCE [LARGE SCALE GENOMIC DNA]</scope>
    <source>
        <strain evidence="18 19">DSM 26385</strain>
    </source>
</reference>
<evidence type="ECO:0000256" key="8">
    <source>
        <dbReference type="ARBA" id="ARBA00023004"/>
    </source>
</evidence>
<dbReference type="AlphaFoldDB" id="A0A7W6NZ49"/>
<feature type="binding site" evidence="14">
    <location>
        <begin position="245"/>
        <end position="247"/>
    </location>
    <ligand>
        <name>protoporphyrin IX</name>
        <dbReference type="ChEBI" id="CHEBI:57306"/>
    </ligand>
</feature>
<feature type="binding site" evidence="14">
    <location>
        <position position="305"/>
    </location>
    <ligand>
        <name>protoporphyrin IX</name>
        <dbReference type="ChEBI" id="CHEBI:57306"/>
    </ligand>
</feature>
<accession>A0A7W6NZ49</accession>
<evidence type="ECO:0000256" key="11">
    <source>
        <dbReference type="ARBA" id="ARBA00033775"/>
    </source>
</evidence>
<dbReference type="GO" id="GO:0046872">
    <property type="term" value="F:metal ion binding"/>
    <property type="evidence" value="ECO:0007669"/>
    <property type="project" value="UniProtKB-KW"/>
</dbReference>
<evidence type="ECO:0000256" key="4">
    <source>
        <dbReference type="ARBA" id="ARBA00022617"/>
    </source>
</evidence>
<dbReference type="GO" id="GO:0004601">
    <property type="term" value="F:peroxidase activity"/>
    <property type="evidence" value="ECO:0007669"/>
    <property type="project" value="UniProtKB-KW"/>
</dbReference>
<evidence type="ECO:0000256" key="6">
    <source>
        <dbReference type="ARBA" id="ARBA00022729"/>
    </source>
</evidence>
<dbReference type="SUPFAM" id="SSF54909">
    <property type="entry name" value="Dimeric alpha+beta barrel"/>
    <property type="match status" value="1"/>
</dbReference>
<dbReference type="NCBIfam" id="TIGR01413">
    <property type="entry name" value="Dyp_perox_fam"/>
    <property type="match status" value="1"/>
</dbReference>
<dbReference type="GO" id="GO:0005829">
    <property type="term" value="C:cytosol"/>
    <property type="evidence" value="ECO:0007669"/>
    <property type="project" value="TreeGrafter"/>
</dbReference>
<keyword evidence="6" id="KW-0732">Signal</keyword>
<comment type="function">
    <text evidence="15">Involved in the recovery of exogenous heme iron. Extracts iron from heme while preserving the protoporphyrin ring intact.</text>
</comment>
<evidence type="ECO:0000256" key="1">
    <source>
        <dbReference type="ARBA" id="ARBA00004196"/>
    </source>
</evidence>
<keyword evidence="4 13" id="KW-0349">Heme</keyword>
<dbReference type="PANTHER" id="PTHR30521:SF4">
    <property type="entry name" value="DEFERROCHELATASE"/>
    <property type="match status" value="1"/>
</dbReference>
<dbReference type="InterPro" id="IPR048327">
    <property type="entry name" value="Dyp_perox_N"/>
</dbReference>
<dbReference type="EMBL" id="JACIDU010000001">
    <property type="protein sequence ID" value="MBB4101869.1"/>
    <property type="molecule type" value="Genomic_DNA"/>
</dbReference>
<dbReference type="Pfam" id="PF20628">
    <property type="entry name" value="Dyp_perox_C"/>
    <property type="match status" value="1"/>
</dbReference>
<organism evidence="18 19">
    <name type="scientific">Allorhizobium borbori</name>
    <dbReference type="NCBI Taxonomy" id="485907"/>
    <lineage>
        <taxon>Bacteria</taxon>
        <taxon>Pseudomonadati</taxon>
        <taxon>Pseudomonadota</taxon>
        <taxon>Alphaproteobacteria</taxon>
        <taxon>Hyphomicrobiales</taxon>
        <taxon>Rhizobiaceae</taxon>
        <taxon>Rhizobium/Agrobacterium group</taxon>
        <taxon>Allorhizobium</taxon>
    </lineage>
</organism>
<evidence type="ECO:0000256" key="9">
    <source>
        <dbReference type="ARBA" id="ARBA00023239"/>
    </source>
</evidence>
<evidence type="ECO:0000256" key="15">
    <source>
        <dbReference type="RuleBase" id="RU365017"/>
    </source>
</evidence>
<dbReference type="GO" id="GO:0033212">
    <property type="term" value="P:iron import into cell"/>
    <property type="evidence" value="ECO:0007669"/>
    <property type="project" value="InterPro"/>
</dbReference>
<dbReference type="InterPro" id="IPR006313">
    <property type="entry name" value="EfeB/EfeN"/>
</dbReference>
<evidence type="ECO:0000256" key="7">
    <source>
        <dbReference type="ARBA" id="ARBA00023002"/>
    </source>
</evidence>
<name>A0A7W6NZ49_9HYPH</name>
<comment type="caution">
    <text evidence="18">The sequence shown here is derived from an EMBL/GenBank/DDBJ whole genome shotgun (WGS) entry which is preliminary data.</text>
</comment>
<dbReference type="Pfam" id="PF04261">
    <property type="entry name" value="Dyp_perox_N"/>
    <property type="match status" value="1"/>
</dbReference>
<keyword evidence="19" id="KW-1185">Reference proteome</keyword>
<dbReference type="GO" id="GO:0030313">
    <property type="term" value="C:cell envelope"/>
    <property type="evidence" value="ECO:0007669"/>
    <property type="project" value="UniProtKB-SubCell"/>
</dbReference>
<keyword evidence="5 13" id="KW-0479">Metal-binding</keyword>
<gene>
    <name evidence="18" type="ORF">GGQ66_000385</name>
</gene>
<evidence type="ECO:0000256" key="5">
    <source>
        <dbReference type="ARBA" id="ARBA00022723"/>
    </source>
</evidence>
<comment type="subcellular location">
    <subcellularLocation>
        <location evidence="1">Cell envelope</location>
    </subcellularLocation>
</comment>
<evidence type="ECO:0000256" key="12">
    <source>
        <dbReference type="ARBA" id="ARBA00048856"/>
    </source>
</evidence>
<feature type="binding site" evidence="13">
    <location>
        <begin position="345"/>
        <end position="347"/>
    </location>
    <ligand>
        <name>heme b</name>
        <dbReference type="ChEBI" id="CHEBI:60344"/>
    </ligand>
</feature>
<dbReference type="GO" id="GO:0004325">
    <property type="term" value="F:ferrochelatase activity"/>
    <property type="evidence" value="ECO:0007669"/>
    <property type="project" value="UniProtKB-EC"/>
</dbReference>
<keyword evidence="8 13" id="KW-0408">Iron</keyword>
<dbReference type="PROSITE" id="PS51404">
    <property type="entry name" value="DYP_PEROXIDASE"/>
    <property type="match status" value="1"/>
</dbReference>